<gene>
    <name evidence="1" type="ORF">Dsi01nite_030160</name>
</gene>
<dbReference type="AlphaFoldDB" id="A0A919PM68"/>
<name>A0A919PM68_9ACTN</name>
<protein>
    <submittedName>
        <fullName evidence="1">Uncharacterized protein</fullName>
    </submittedName>
</protein>
<accession>A0A919PM68</accession>
<comment type="caution">
    <text evidence="1">The sequence shown here is derived from an EMBL/GenBank/DDBJ whole genome shotgun (WGS) entry which is preliminary data.</text>
</comment>
<dbReference type="EMBL" id="BONQ01000047">
    <property type="protein sequence ID" value="GIG44975.1"/>
    <property type="molecule type" value="Genomic_DNA"/>
</dbReference>
<keyword evidence="2" id="KW-1185">Reference proteome</keyword>
<dbReference type="RefSeq" id="WP_203846773.1">
    <property type="nucleotide sequence ID" value="NZ_BAAAVW010000007.1"/>
</dbReference>
<proteinExistence type="predicted"/>
<organism evidence="1 2">
    <name type="scientific">Dactylosporangium siamense</name>
    <dbReference type="NCBI Taxonomy" id="685454"/>
    <lineage>
        <taxon>Bacteria</taxon>
        <taxon>Bacillati</taxon>
        <taxon>Actinomycetota</taxon>
        <taxon>Actinomycetes</taxon>
        <taxon>Micromonosporales</taxon>
        <taxon>Micromonosporaceae</taxon>
        <taxon>Dactylosporangium</taxon>
    </lineage>
</organism>
<dbReference type="Proteomes" id="UP000660611">
    <property type="component" value="Unassembled WGS sequence"/>
</dbReference>
<evidence type="ECO:0000313" key="2">
    <source>
        <dbReference type="Proteomes" id="UP000660611"/>
    </source>
</evidence>
<evidence type="ECO:0000313" key="1">
    <source>
        <dbReference type="EMBL" id="GIG44975.1"/>
    </source>
</evidence>
<sequence>MVGFGAGGCPSQLTDDPSSGWQFLAPCPLNQPDCAPNQTGPGGGTVPI</sequence>
<reference evidence="1" key="1">
    <citation type="submission" date="2021-01" db="EMBL/GenBank/DDBJ databases">
        <title>Whole genome shotgun sequence of Dactylosporangium siamense NBRC 106093.</title>
        <authorList>
            <person name="Komaki H."/>
            <person name="Tamura T."/>
        </authorList>
    </citation>
    <scope>NUCLEOTIDE SEQUENCE</scope>
    <source>
        <strain evidence="1">NBRC 106093</strain>
    </source>
</reference>